<dbReference type="Proteomes" id="UP000230750">
    <property type="component" value="Unassembled WGS sequence"/>
</dbReference>
<evidence type="ECO:0008006" key="3">
    <source>
        <dbReference type="Google" id="ProtNLM"/>
    </source>
</evidence>
<evidence type="ECO:0000313" key="2">
    <source>
        <dbReference type="Proteomes" id="UP000230750"/>
    </source>
</evidence>
<comment type="caution">
    <text evidence="1">The sequence shown here is derived from an EMBL/GenBank/DDBJ whole genome shotgun (WGS) entry which is preliminary data.</text>
</comment>
<dbReference type="EMBL" id="MRZV01002728">
    <property type="protein sequence ID" value="PIK33127.1"/>
    <property type="molecule type" value="Genomic_DNA"/>
</dbReference>
<name>A0A2G8JBL1_STIJA</name>
<organism evidence="1 2">
    <name type="scientific">Stichopus japonicus</name>
    <name type="common">Sea cucumber</name>
    <dbReference type="NCBI Taxonomy" id="307972"/>
    <lineage>
        <taxon>Eukaryota</taxon>
        <taxon>Metazoa</taxon>
        <taxon>Echinodermata</taxon>
        <taxon>Eleutherozoa</taxon>
        <taxon>Echinozoa</taxon>
        <taxon>Holothuroidea</taxon>
        <taxon>Aspidochirotacea</taxon>
        <taxon>Aspidochirotida</taxon>
        <taxon>Stichopodidae</taxon>
        <taxon>Apostichopus</taxon>
    </lineage>
</organism>
<dbReference type="PANTHER" id="PTHR45902">
    <property type="entry name" value="LATROPHILIN RECEPTOR-LIKE PROTEIN A"/>
    <property type="match status" value="1"/>
</dbReference>
<dbReference type="PANTHER" id="PTHR45902:SF1">
    <property type="entry name" value="LATROPHILIN RECEPTOR-LIKE PROTEIN A"/>
    <property type="match status" value="1"/>
</dbReference>
<evidence type="ECO:0000313" key="1">
    <source>
        <dbReference type="EMBL" id="PIK33127.1"/>
    </source>
</evidence>
<protein>
    <recommendedName>
        <fullName evidence="3">SMB domain-containing protein</fullName>
    </recommendedName>
</protein>
<accession>A0A2G8JBL1</accession>
<gene>
    <name evidence="1" type="ORF">BSL78_30061</name>
</gene>
<keyword evidence="2" id="KW-1185">Reference proteome</keyword>
<dbReference type="InterPro" id="IPR053231">
    <property type="entry name" value="GPCR_LN-TM7"/>
</dbReference>
<proteinExistence type="predicted"/>
<sequence length="267" mass="29990">MALVIERVSYCSRDYECDNFCGSYSKASSSCSCHPACELFRDCCYNTLDYTGRCTNSNDTDHFIDDVLPKFRNFFQCTTDVISDEKYWMISKCPESWTGLNECDVTGNDTDVFVGRLDEGLSSIPVLSRNGLTYRNIYCALCHGEDISGLSPWTFNAEGCEDNDLFAADNLTTKELIVLLREQCKTVAILPRRNHPYHSLSVIPCREISGDFIDTCDEIVTNGNVQNHCSTIAAPLILVEAFSEILFALNVIIYCTEIYNLNLLLAV</sequence>
<reference evidence="1 2" key="1">
    <citation type="journal article" date="2017" name="PLoS Biol.">
        <title>The sea cucumber genome provides insights into morphological evolution and visceral regeneration.</title>
        <authorList>
            <person name="Zhang X."/>
            <person name="Sun L."/>
            <person name="Yuan J."/>
            <person name="Sun Y."/>
            <person name="Gao Y."/>
            <person name="Zhang L."/>
            <person name="Li S."/>
            <person name="Dai H."/>
            <person name="Hamel J.F."/>
            <person name="Liu C."/>
            <person name="Yu Y."/>
            <person name="Liu S."/>
            <person name="Lin W."/>
            <person name="Guo K."/>
            <person name="Jin S."/>
            <person name="Xu P."/>
            <person name="Storey K.B."/>
            <person name="Huan P."/>
            <person name="Zhang T."/>
            <person name="Zhou Y."/>
            <person name="Zhang J."/>
            <person name="Lin C."/>
            <person name="Li X."/>
            <person name="Xing L."/>
            <person name="Huo D."/>
            <person name="Sun M."/>
            <person name="Wang L."/>
            <person name="Mercier A."/>
            <person name="Li F."/>
            <person name="Yang H."/>
            <person name="Xiang J."/>
        </authorList>
    </citation>
    <scope>NUCLEOTIDE SEQUENCE [LARGE SCALE GENOMIC DNA]</scope>
    <source>
        <strain evidence="1">Shaxun</strain>
        <tissue evidence="1">Muscle</tissue>
    </source>
</reference>
<dbReference type="AlphaFoldDB" id="A0A2G8JBL1"/>
<dbReference type="OrthoDB" id="6134459at2759"/>